<name>A0ABV3REH7_9SPHN</name>
<keyword evidence="2" id="KW-1003">Cell membrane</keyword>
<sequence length="290" mass="30969">MAQPLSSRELADQPSAIRRWWTIGRATMAEASKDNLSLIASGLAFYGFLSFVPTLTAVVLSYGLIAEPHQVARHIAVLASIMPDEAARIIGVQLQSMVDAADAGVSVGLFLSLTLALYGAMRGAGAMVTALNIVFEVEESRSFIWHTVVAIVVALGLVGMFILASLAISAFTLLQSILPDLGGAVRTALQLGFWLAAAFGVRVTISTIYRFAPSRPPCPESWLKPGSAFATVGWIAATVGFAFYVRNFGNYNATYGGLGAVIIFLTWLYISAYIILLGAELNRILERGCS</sequence>
<dbReference type="PANTHER" id="PTHR30213:SF0">
    <property type="entry name" value="UPF0761 MEMBRANE PROTEIN YIHY"/>
    <property type="match status" value="1"/>
</dbReference>
<evidence type="ECO:0000313" key="7">
    <source>
        <dbReference type="EMBL" id="MEW9856486.1"/>
    </source>
</evidence>
<keyword evidence="8" id="KW-1185">Reference proteome</keyword>
<feature type="transmembrane region" description="Helical" evidence="6">
    <location>
        <begin position="191"/>
        <end position="211"/>
    </location>
</feature>
<evidence type="ECO:0000256" key="1">
    <source>
        <dbReference type="ARBA" id="ARBA00004651"/>
    </source>
</evidence>
<accession>A0ABV3REH7</accession>
<proteinExistence type="predicted"/>
<feature type="transmembrane region" description="Helical" evidence="6">
    <location>
        <begin position="223"/>
        <end position="245"/>
    </location>
</feature>
<feature type="transmembrane region" description="Helical" evidence="6">
    <location>
        <begin position="257"/>
        <end position="277"/>
    </location>
</feature>
<keyword evidence="4 6" id="KW-1133">Transmembrane helix</keyword>
<dbReference type="EMBL" id="JBFNXR010000052">
    <property type="protein sequence ID" value="MEW9856486.1"/>
    <property type="molecule type" value="Genomic_DNA"/>
</dbReference>
<comment type="caution">
    <text evidence="7">The sequence shown here is derived from an EMBL/GenBank/DDBJ whole genome shotgun (WGS) entry which is preliminary data.</text>
</comment>
<evidence type="ECO:0000256" key="3">
    <source>
        <dbReference type="ARBA" id="ARBA00022692"/>
    </source>
</evidence>
<evidence type="ECO:0000313" key="8">
    <source>
        <dbReference type="Proteomes" id="UP001556118"/>
    </source>
</evidence>
<dbReference type="Pfam" id="PF03631">
    <property type="entry name" value="Virul_fac_BrkB"/>
    <property type="match status" value="1"/>
</dbReference>
<feature type="transmembrane region" description="Helical" evidence="6">
    <location>
        <begin position="43"/>
        <end position="65"/>
    </location>
</feature>
<evidence type="ECO:0000256" key="2">
    <source>
        <dbReference type="ARBA" id="ARBA00022475"/>
    </source>
</evidence>
<dbReference type="PANTHER" id="PTHR30213">
    <property type="entry name" value="INNER MEMBRANE PROTEIN YHJD"/>
    <property type="match status" value="1"/>
</dbReference>
<keyword evidence="3 6" id="KW-0812">Transmembrane</keyword>
<evidence type="ECO:0000256" key="5">
    <source>
        <dbReference type="ARBA" id="ARBA00023136"/>
    </source>
</evidence>
<reference evidence="7 8" key="1">
    <citation type="submission" date="2024-06" db="EMBL/GenBank/DDBJ databases">
        <title>Novosphingobium rhizovicinus M1R2S20.</title>
        <authorList>
            <person name="Sun J.-Q."/>
        </authorList>
    </citation>
    <scope>NUCLEOTIDE SEQUENCE [LARGE SCALE GENOMIC DNA]</scope>
    <source>
        <strain evidence="7 8">M1R2S20</strain>
    </source>
</reference>
<comment type="subcellular location">
    <subcellularLocation>
        <location evidence="1">Cell membrane</location>
        <topology evidence="1">Multi-pass membrane protein</topology>
    </subcellularLocation>
</comment>
<evidence type="ECO:0000256" key="4">
    <source>
        <dbReference type="ARBA" id="ARBA00022989"/>
    </source>
</evidence>
<feature type="transmembrane region" description="Helical" evidence="6">
    <location>
        <begin position="147"/>
        <end position="171"/>
    </location>
</feature>
<keyword evidence="5 6" id="KW-0472">Membrane</keyword>
<gene>
    <name evidence="7" type="ORF">ABUH87_15205</name>
</gene>
<organism evidence="7 8">
    <name type="scientific">Novosphingobium rhizovicinum</name>
    <dbReference type="NCBI Taxonomy" id="3228928"/>
    <lineage>
        <taxon>Bacteria</taxon>
        <taxon>Pseudomonadati</taxon>
        <taxon>Pseudomonadota</taxon>
        <taxon>Alphaproteobacteria</taxon>
        <taxon>Sphingomonadales</taxon>
        <taxon>Sphingomonadaceae</taxon>
        <taxon>Novosphingobium</taxon>
    </lineage>
</organism>
<feature type="transmembrane region" description="Helical" evidence="6">
    <location>
        <begin position="115"/>
        <end position="135"/>
    </location>
</feature>
<dbReference type="PIRSF" id="PIRSF035875">
    <property type="entry name" value="RNase_BN"/>
    <property type="match status" value="1"/>
</dbReference>
<dbReference type="InterPro" id="IPR017039">
    <property type="entry name" value="Virul_fac_BrkB"/>
</dbReference>
<dbReference type="NCBIfam" id="TIGR00765">
    <property type="entry name" value="yihY_not_rbn"/>
    <property type="match status" value="1"/>
</dbReference>
<protein>
    <submittedName>
        <fullName evidence="7">YihY/virulence factor BrkB family protein</fullName>
    </submittedName>
</protein>
<evidence type="ECO:0000256" key="6">
    <source>
        <dbReference type="SAM" id="Phobius"/>
    </source>
</evidence>
<dbReference type="Proteomes" id="UP001556118">
    <property type="component" value="Unassembled WGS sequence"/>
</dbReference>
<dbReference type="RefSeq" id="WP_367774940.1">
    <property type="nucleotide sequence ID" value="NZ_JBFNXR010000052.1"/>
</dbReference>